<dbReference type="OrthoDB" id="275582at2759"/>
<protein>
    <recommendedName>
        <fullName evidence="4">Large ribosomal subunit protein uL23m</fullName>
    </recommendedName>
    <alternativeName>
        <fullName evidence="5">39S ribosomal protein L23, mitochondrial</fullName>
    </alternativeName>
</protein>
<dbReference type="PANTHER" id="PTHR12059">
    <property type="entry name" value="RIBOSOMAL PROTEIN L23-RELATED"/>
    <property type="match status" value="1"/>
</dbReference>
<evidence type="ECO:0000256" key="5">
    <source>
        <dbReference type="ARBA" id="ARBA00041375"/>
    </source>
</evidence>
<proteinExistence type="inferred from homology"/>
<evidence type="ECO:0000256" key="2">
    <source>
        <dbReference type="ARBA" id="ARBA00022980"/>
    </source>
</evidence>
<dbReference type="Gene3D" id="3.30.70.330">
    <property type="match status" value="1"/>
</dbReference>
<reference evidence="6" key="1">
    <citation type="submission" date="2018-11" db="EMBL/GenBank/DDBJ databases">
        <authorList>
            <consortium name="Pathogen Informatics"/>
        </authorList>
    </citation>
    <scope>NUCLEOTIDE SEQUENCE</scope>
</reference>
<dbReference type="PANTHER" id="PTHR12059:SF5">
    <property type="entry name" value="LARGE RIBOSOMAL SUBUNIT PROTEIN UL23M"/>
    <property type="match status" value="1"/>
</dbReference>
<accession>A0A3S5CSA3</accession>
<name>A0A3S5CSA3_9PLAT</name>
<gene>
    <name evidence="6" type="ORF">PXEA_LOCUS25804</name>
</gene>
<dbReference type="GO" id="GO:0005762">
    <property type="term" value="C:mitochondrial large ribosomal subunit"/>
    <property type="evidence" value="ECO:0007669"/>
    <property type="project" value="TreeGrafter"/>
</dbReference>
<dbReference type="EMBL" id="CAAALY010133448">
    <property type="protein sequence ID" value="VEL32364.1"/>
    <property type="molecule type" value="Genomic_DNA"/>
</dbReference>
<dbReference type="Proteomes" id="UP000784294">
    <property type="component" value="Unassembled WGS sequence"/>
</dbReference>
<comment type="caution">
    <text evidence="6">The sequence shown here is derived from an EMBL/GenBank/DDBJ whole genome shotgun (WGS) entry which is preliminary data.</text>
</comment>
<evidence type="ECO:0000256" key="1">
    <source>
        <dbReference type="ARBA" id="ARBA00006700"/>
    </source>
</evidence>
<keyword evidence="7" id="KW-1185">Reference proteome</keyword>
<dbReference type="InterPro" id="IPR013025">
    <property type="entry name" value="Ribosomal_uL23-like"/>
</dbReference>
<dbReference type="GO" id="GO:0032543">
    <property type="term" value="P:mitochondrial translation"/>
    <property type="evidence" value="ECO:0007669"/>
    <property type="project" value="TreeGrafter"/>
</dbReference>
<dbReference type="SUPFAM" id="SSF54189">
    <property type="entry name" value="Ribosomal proteins S24e, L23 and L15e"/>
    <property type="match status" value="1"/>
</dbReference>
<dbReference type="InterPro" id="IPR012678">
    <property type="entry name" value="Ribosomal_uL23/eL15/eS24_sf"/>
</dbReference>
<organism evidence="6 7">
    <name type="scientific">Protopolystoma xenopodis</name>
    <dbReference type="NCBI Taxonomy" id="117903"/>
    <lineage>
        <taxon>Eukaryota</taxon>
        <taxon>Metazoa</taxon>
        <taxon>Spiralia</taxon>
        <taxon>Lophotrochozoa</taxon>
        <taxon>Platyhelminthes</taxon>
        <taxon>Monogenea</taxon>
        <taxon>Polyopisthocotylea</taxon>
        <taxon>Polystomatidea</taxon>
        <taxon>Polystomatidae</taxon>
        <taxon>Protopolystoma</taxon>
    </lineage>
</organism>
<evidence type="ECO:0000313" key="7">
    <source>
        <dbReference type="Proteomes" id="UP000784294"/>
    </source>
</evidence>
<evidence type="ECO:0000256" key="4">
    <source>
        <dbReference type="ARBA" id="ARBA00039977"/>
    </source>
</evidence>
<comment type="similarity">
    <text evidence="1">Belongs to the universal ribosomal protein uL23 family.</text>
</comment>
<keyword evidence="3" id="KW-0687">Ribonucleoprotein</keyword>
<evidence type="ECO:0000256" key="3">
    <source>
        <dbReference type="ARBA" id="ARBA00023274"/>
    </source>
</evidence>
<dbReference type="GO" id="GO:0003735">
    <property type="term" value="F:structural constituent of ribosome"/>
    <property type="evidence" value="ECO:0007669"/>
    <property type="project" value="InterPro"/>
</dbReference>
<sequence>MRMFLTPFWMKMVYPGKHNPDDHIVFKVHPQMTKYDVQQYLEKLYDVPVMRVRVKSVFNDLKPRKLEKKMVLAPHVDRIKAEPERYEKIAYVHLAPGHTFKFPDIFAEKTPSDTLTKLADQAKKLASAGEDKDYEKVKEHIGTTKPSKTLQKIDKTNRIPSWFLG</sequence>
<evidence type="ECO:0000313" key="6">
    <source>
        <dbReference type="EMBL" id="VEL32364.1"/>
    </source>
</evidence>
<keyword evidence="2" id="KW-0689">Ribosomal protein</keyword>
<dbReference type="AlphaFoldDB" id="A0A3S5CSA3"/>
<dbReference type="Pfam" id="PF00276">
    <property type="entry name" value="Ribosomal_L23"/>
    <property type="match status" value="1"/>
</dbReference>
<dbReference type="InterPro" id="IPR012677">
    <property type="entry name" value="Nucleotide-bd_a/b_plait_sf"/>
</dbReference>